<organism evidence="11 12">
    <name type="scientific">Cladophialophora psammophila CBS 110553</name>
    <dbReference type="NCBI Taxonomy" id="1182543"/>
    <lineage>
        <taxon>Eukaryota</taxon>
        <taxon>Fungi</taxon>
        <taxon>Dikarya</taxon>
        <taxon>Ascomycota</taxon>
        <taxon>Pezizomycotina</taxon>
        <taxon>Eurotiomycetes</taxon>
        <taxon>Chaetothyriomycetidae</taxon>
        <taxon>Chaetothyriales</taxon>
        <taxon>Herpotrichiellaceae</taxon>
        <taxon>Cladophialophora</taxon>
    </lineage>
</organism>
<keyword evidence="6 9" id="KW-1133">Transmembrane helix</keyword>
<keyword evidence="5" id="KW-0067">ATP-binding</keyword>
<dbReference type="STRING" id="1182543.W9WXW9"/>
<reference evidence="11 12" key="1">
    <citation type="submission" date="2013-03" db="EMBL/GenBank/DDBJ databases">
        <title>The Genome Sequence of Cladophialophora psammophila CBS 110553.</title>
        <authorList>
            <consortium name="The Broad Institute Genomics Platform"/>
            <person name="Cuomo C."/>
            <person name="de Hoog S."/>
            <person name="Gorbushina A."/>
            <person name="Walker B."/>
            <person name="Young S.K."/>
            <person name="Zeng Q."/>
            <person name="Gargeya S."/>
            <person name="Fitzgerald M."/>
            <person name="Haas B."/>
            <person name="Abouelleil A."/>
            <person name="Allen A.W."/>
            <person name="Alvarado L."/>
            <person name="Arachchi H.M."/>
            <person name="Berlin A.M."/>
            <person name="Chapman S.B."/>
            <person name="Gainer-Dewar J."/>
            <person name="Goldberg J."/>
            <person name="Griggs A."/>
            <person name="Gujja S."/>
            <person name="Hansen M."/>
            <person name="Howarth C."/>
            <person name="Imamovic A."/>
            <person name="Ireland A."/>
            <person name="Larimer J."/>
            <person name="McCowan C."/>
            <person name="Murphy C."/>
            <person name="Pearson M."/>
            <person name="Poon T.W."/>
            <person name="Priest M."/>
            <person name="Roberts A."/>
            <person name="Saif S."/>
            <person name="Shea T."/>
            <person name="Sisk P."/>
            <person name="Sykes S."/>
            <person name="Wortman J."/>
            <person name="Nusbaum C."/>
            <person name="Birren B."/>
        </authorList>
    </citation>
    <scope>NUCLEOTIDE SEQUENCE [LARGE SCALE GENOMIC DNA]</scope>
    <source>
        <strain evidence="11 12">CBS 110553</strain>
    </source>
</reference>
<feature type="compositionally biased region" description="Polar residues" evidence="8">
    <location>
        <begin position="524"/>
        <end position="543"/>
    </location>
</feature>
<evidence type="ECO:0000259" key="10">
    <source>
        <dbReference type="Pfam" id="PF21314"/>
    </source>
</evidence>
<evidence type="ECO:0000256" key="1">
    <source>
        <dbReference type="ARBA" id="ARBA00004167"/>
    </source>
</evidence>
<feature type="domain" description="Epidermal growth factor receptor-like transmembrane-juxtamembrane segment" evidence="10">
    <location>
        <begin position="402"/>
        <end position="433"/>
    </location>
</feature>
<accession>W9WXW9</accession>
<comment type="subcellular location">
    <subcellularLocation>
        <location evidence="1">Membrane</location>
        <topology evidence="1">Single-pass membrane protein</topology>
    </subcellularLocation>
</comment>
<dbReference type="InterPro" id="IPR021109">
    <property type="entry name" value="Peptidase_aspartic_dom_sf"/>
</dbReference>
<dbReference type="HOGENOM" id="CLU_034107_0_0_1"/>
<evidence type="ECO:0000256" key="8">
    <source>
        <dbReference type="SAM" id="MobiDB-lite"/>
    </source>
</evidence>
<evidence type="ECO:0000256" key="2">
    <source>
        <dbReference type="ARBA" id="ARBA00022553"/>
    </source>
</evidence>
<dbReference type="EMBL" id="AMGX01000011">
    <property type="protein sequence ID" value="EXJ69496.1"/>
    <property type="molecule type" value="Genomic_DNA"/>
</dbReference>
<protein>
    <recommendedName>
        <fullName evidence="10">Epidermal growth factor receptor-like transmembrane-juxtamembrane segment domain-containing protein</fullName>
    </recommendedName>
</protein>
<feature type="region of interest" description="Disordered" evidence="8">
    <location>
        <begin position="433"/>
        <end position="472"/>
    </location>
</feature>
<dbReference type="InterPro" id="IPR049328">
    <property type="entry name" value="TM_ErbB1"/>
</dbReference>
<name>W9WXW9_9EURO</name>
<keyword evidence="4" id="KW-0547">Nucleotide-binding</keyword>
<dbReference type="GO" id="GO:0005524">
    <property type="term" value="F:ATP binding"/>
    <property type="evidence" value="ECO:0007669"/>
    <property type="project" value="UniProtKB-KW"/>
</dbReference>
<comment type="caution">
    <text evidence="11">The sequence shown here is derived from an EMBL/GenBank/DDBJ whole genome shotgun (WGS) entry which is preliminary data.</text>
</comment>
<dbReference type="Proteomes" id="UP000019471">
    <property type="component" value="Unassembled WGS sequence"/>
</dbReference>
<keyword evidence="7 9" id="KW-0472">Membrane</keyword>
<evidence type="ECO:0000256" key="6">
    <source>
        <dbReference type="ARBA" id="ARBA00022989"/>
    </source>
</evidence>
<dbReference type="GO" id="GO:0016020">
    <property type="term" value="C:membrane"/>
    <property type="evidence" value="ECO:0007669"/>
    <property type="project" value="UniProtKB-SubCell"/>
</dbReference>
<dbReference type="GO" id="GO:0071944">
    <property type="term" value="C:cell periphery"/>
    <property type="evidence" value="ECO:0007669"/>
    <property type="project" value="UniProtKB-ARBA"/>
</dbReference>
<feature type="compositionally biased region" description="Polar residues" evidence="8">
    <location>
        <begin position="437"/>
        <end position="453"/>
    </location>
</feature>
<dbReference type="OrthoDB" id="4074350at2759"/>
<dbReference type="Pfam" id="PF21314">
    <property type="entry name" value="TM_ErbB1"/>
    <property type="match status" value="1"/>
</dbReference>
<dbReference type="SUPFAM" id="SSF50630">
    <property type="entry name" value="Acid proteases"/>
    <property type="match status" value="1"/>
</dbReference>
<dbReference type="RefSeq" id="XP_007746311.1">
    <property type="nucleotide sequence ID" value="XM_007748121.1"/>
</dbReference>
<feature type="region of interest" description="Disordered" evidence="8">
    <location>
        <begin position="511"/>
        <end position="575"/>
    </location>
</feature>
<evidence type="ECO:0000313" key="12">
    <source>
        <dbReference type="Proteomes" id="UP000019471"/>
    </source>
</evidence>
<dbReference type="Gene3D" id="2.40.70.10">
    <property type="entry name" value="Acid Proteases"/>
    <property type="match status" value="1"/>
</dbReference>
<evidence type="ECO:0000256" key="7">
    <source>
        <dbReference type="ARBA" id="ARBA00023136"/>
    </source>
</evidence>
<dbReference type="Gene3D" id="1.20.5.510">
    <property type="entry name" value="Single helix bin"/>
    <property type="match status" value="1"/>
</dbReference>
<dbReference type="InterPro" id="IPR051694">
    <property type="entry name" value="Immunoregulatory_rcpt-like"/>
</dbReference>
<keyword evidence="3 9" id="KW-0812">Transmembrane</keyword>
<dbReference type="PANTHER" id="PTHR15549">
    <property type="entry name" value="PAIRED IMMUNOGLOBULIN-LIKE TYPE 2 RECEPTOR"/>
    <property type="match status" value="1"/>
</dbReference>
<evidence type="ECO:0000256" key="5">
    <source>
        <dbReference type="ARBA" id="ARBA00022840"/>
    </source>
</evidence>
<keyword evidence="12" id="KW-1185">Reference proteome</keyword>
<dbReference type="eggNOG" id="ENOG502SA90">
    <property type="taxonomic scope" value="Eukaryota"/>
</dbReference>
<evidence type="ECO:0000256" key="4">
    <source>
        <dbReference type="ARBA" id="ARBA00022741"/>
    </source>
</evidence>
<evidence type="ECO:0000256" key="3">
    <source>
        <dbReference type="ARBA" id="ARBA00022692"/>
    </source>
</evidence>
<gene>
    <name evidence="11" type="ORF">A1O5_07532</name>
</gene>
<evidence type="ECO:0000256" key="9">
    <source>
        <dbReference type="SAM" id="Phobius"/>
    </source>
</evidence>
<feature type="transmembrane region" description="Helical" evidence="9">
    <location>
        <begin position="399"/>
        <end position="425"/>
    </location>
</feature>
<sequence>MALATCQNFAEPLLLNLGYHNLSSEGSAAPAWGIEVEIGTPPQRFSLRPSIYDVTILSYEAHCSSQNDYGCLAAQGGVYDPELSSTESVSVGTAWNGTLGGETNAADLSYYFFYNDVLRFGYNETVVWGFPFVTDDGQEWASYSTLGLGSNSSFLQAAVESEAAPSKSWGLWVGSRSIGNEQDGDLVIGGYNDARKATEFSTFDNIPECVTCIQIQNLVWVSDAGVIPLMDDTITDFQVSLNPMLGFIEFPQIPWDLIGAATNGFYDEILGTYTYATSPVGSLNFTIKDGYSTSIPASELFQFQYDYDDYGNRVIADDPEIVALARNYSNENSDEGNYVFSWGIPFLTMNYLVLDVEEQQFRLSEAIRQDFGDEGGVMPRKLCSGPPPIDPESSGGTNIGAIVGGVVGGIVFLLILALAIFFFCYRRRNRKNRSKEATAQNSAARDQTYQPVSPTGPHFYPPSSPMMYQSPPGGNYPVQAPIGYPCQPAAGYAPMTQYEAPQPHQGSYPMYTSPASPPAPSASVVYSDTASTAVQELPSTDSNAGEWRGSQFSSDTGATKGFSEILTTEAPHRQR</sequence>
<proteinExistence type="predicted"/>
<evidence type="ECO:0000313" key="11">
    <source>
        <dbReference type="EMBL" id="EXJ69496.1"/>
    </source>
</evidence>
<dbReference type="GeneID" id="19192238"/>
<dbReference type="AlphaFoldDB" id="W9WXW9"/>
<keyword evidence="2" id="KW-0597">Phosphoprotein</keyword>